<dbReference type="GO" id="GO:0003677">
    <property type="term" value="F:DNA binding"/>
    <property type="evidence" value="ECO:0007669"/>
    <property type="project" value="UniProtKB-KW"/>
</dbReference>
<protein>
    <submittedName>
        <fullName evidence="4">MerR family transcriptional regulator</fullName>
    </submittedName>
</protein>
<dbReference type="InterPro" id="IPR047057">
    <property type="entry name" value="MerR_fam"/>
</dbReference>
<name>A0A1Y2KVI6_9PROT</name>
<evidence type="ECO:0000256" key="1">
    <source>
        <dbReference type="ARBA" id="ARBA00023125"/>
    </source>
</evidence>
<accession>A0A1Y2KVI6</accession>
<evidence type="ECO:0000313" key="5">
    <source>
        <dbReference type="Proteomes" id="UP000193391"/>
    </source>
</evidence>
<dbReference type="InterPro" id="IPR009061">
    <property type="entry name" value="DNA-bd_dom_put_sf"/>
</dbReference>
<dbReference type="Pfam" id="PF13411">
    <property type="entry name" value="MerR_1"/>
    <property type="match status" value="1"/>
</dbReference>
<dbReference type="PANTHER" id="PTHR30204:SF58">
    <property type="entry name" value="HTH-TYPE TRANSCRIPTIONAL REGULATOR YFMP"/>
    <property type="match status" value="1"/>
</dbReference>
<dbReference type="OrthoDB" id="9803659at2"/>
<evidence type="ECO:0000256" key="2">
    <source>
        <dbReference type="SAM" id="MobiDB-lite"/>
    </source>
</evidence>
<feature type="domain" description="HTH merR-type" evidence="3">
    <location>
        <begin position="5"/>
        <end position="72"/>
    </location>
</feature>
<dbReference type="Gene3D" id="1.10.1660.10">
    <property type="match status" value="1"/>
</dbReference>
<dbReference type="PROSITE" id="PS50937">
    <property type="entry name" value="HTH_MERR_2"/>
    <property type="match status" value="1"/>
</dbReference>
<evidence type="ECO:0000313" key="4">
    <source>
        <dbReference type="EMBL" id="OSQ35615.1"/>
    </source>
</evidence>
<dbReference type="SUPFAM" id="SSF46955">
    <property type="entry name" value="Putative DNA-binding domain"/>
    <property type="match status" value="1"/>
</dbReference>
<dbReference type="RefSeq" id="WP_085586064.1">
    <property type="nucleotide sequence ID" value="NZ_JFKA01000016.1"/>
</dbReference>
<reference evidence="4 5" key="1">
    <citation type="submission" date="2014-03" db="EMBL/GenBank/DDBJ databases">
        <title>The draft genome sequence of Thalassospira mesophila JCM 18969.</title>
        <authorList>
            <person name="Lai Q."/>
            <person name="Shao Z."/>
        </authorList>
    </citation>
    <scope>NUCLEOTIDE SEQUENCE [LARGE SCALE GENOMIC DNA]</scope>
    <source>
        <strain evidence="4 5">JCM 18969</strain>
    </source>
</reference>
<dbReference type="InterPro" id="IPR000551">
    <property type="entry name" value="MerR-type_HTH_dom"/>
</dbReference>
<dbReference type="EMBL" id="JFKA01000016">
    <property type="protein sequence ID" value="OSQ35615.1"/>
    <property type="molecule type" value="Genomic_DNA"/>
</dbReference>
<sequence length="146" mass="16822">MNDKLYSITELADEFEITPRAIRFYETKGLLSPQRAGATRVYNYRDRARLVLVLRGKRLGFTLEDIKEYIDLYDADRSHAEQLAHLMLVGRKRITELEQQLDDVQTTLGELRKIESEAADALRKRGLDPEESLREISKKMPVKAGA</sequence>
<gene>
    <name evidence="4" type="ORF">TMES_20395</name>
</gene>
<keyword evidence="1" id="KW-0238">DNA-binding</keyword>
<comment type="caution">
    <text evidence="4">The sequence shown here is derived from an EMBL/GenBank/DDBJ whole genome shotgun (WGS) entry which is preliminary data.</text>
</comment>
<dbReference type="GO" id="GO:0003700">
    <property type="term" value="F:DNA-binding transcription factor activity"/>
    <property type="evidence" value="ECO:0007669"/>
    <property type="project" value="InterPro"/>
</dbReference>
<feature type="compositionally biased region" description="Basic and acidic residues" evidence="2">
    <location>
        <begin position="123"/>
        <end position="138"/>
    </location>
</feature>
<dbReference type="CDD" id="cd04776">
    <property type="entry name" value="HTH_GnyR"/>
    <property type="match status" value="1"/>
</dbReference>
<dbReference type="Proteomes" id="UP000193391">
    <property type="component" value="Unassembled WGS sequence"/>
</dbReference>
<dbReference type="STRING" id="1293891.TMES_20395"/>
<evidence type="ECO:0000259" key="3">
    <source>
        <dbReference type="PROSITE" id="PS50937"/>
    </source>
</evidence>
<feature type="region of interest" description="Disordered" evidence="2">
    <location>
        <begin position="123"/>
        <end position="146"/>
    </location>
</feature>
<proteinExistence type="predicted"/>
<dbReference type="SMART" id="SM00422">
    <property type="entry name" value="HTH_MERR"/>
    <property type="match status" value="1"/>
</dbReference>
<dbReference type="AlphaFoldDB" id="A0A1Y2KVI6"/>
<dbReference type="PANTHER" id="PTHR30204">
    <property type="entry name" value="REDOX-CYCLING DRUG-SENSING TRANSCRIPTIONAL ACTIVATOR SOXR"/>
    <property type="match status" value="1"/>
</dbReference>
<keyword evidence="5" id="KW-1185">Reference proteome</keyword>
<organism evidence="4 5">
    <name type="scientific">Thalassospira mesophila</name>
    <dbReference type="NCBI Taxonomy" id="1293891"/>
    <lineage>
        <taxon>Bacteria</taxon>
        <taxon>Pseudomonadati</taxon>
        <taxon>Pseudomonadota</taxon>
        <taxon>Alphaproteobacteria</taxon>
        <taxon>Rhodospirillales</taxon>
        <taxon>Thalassospiraceae</taxon>
        <taxon>Thalassospira</taxon>
    </lineage>
</organism>